<reference evidence="2" key="1">
    <citation type="submission" date="2015-09" db="EMBL/GenBank/DDBJ databases">
        <authorList>
            <consortium name="Pathogen Informatics"/>
        </authorList>
    </citation>
    <scope>NUCLEOTIDE SEQUENCE</scope>
    <source>
        <strain evidence="2">2789STDY5834896</strain>
    </source>
</reference>
<accession>A0A1C6IQR8</accession>
<name>A0A1C6IQR8_9FIRM</name>
<keyword evidence="1" id="KW-0812">Transmembrane</keyword>
<evidence type="ECO:0000256" key="1">
    <source>
        <dbReference type="SAM" id="Phobius"/>
    </source>
</evidence>
<organism evidence="2">
    <name type="scientific">uncultured Anaerotruncus sp</name>
    <dbReference type="NCBI Taxonomy" id="905011"/>
    <lineage>
        <taxon>Bacteria</taxon>
        <taxon>Bacillati</taxon>
        <taxon>Bacillota</taxon>
        <taxon>Clostridia</taxon>
        <taxon>Eubacteriales</taxon>
        <taxon>Oscillospiraceae</taxon>
        <taxon>Anaerotruncus</taxon>
        <taxon>environmental samples</taxon>
    </lineage>
</organism>
<evidence type="ECO:0000313" key="2">
    <source>
        <dbReference type="EMBL" id="SCJ72018.1"/>
    </source>
</evidence>
<feature type="transmembrane region" description="Helical" evidence="1">
    <location>
        <begin position="31"/>
        <end position="50"/>
    </location>
</feature>
<protein>
    <submittedName>
        <fullName evidence="2">Uncharacterized protein</fullName>
    </submittedName>
</protein>
<dbReference type="AlphaFoldDB" id="A0A1C6IQR8"/>
<gene>
    <name evidence="2" type="ORF">SAMEA3545359_01612</name>
</gene>
<proteinExistence type="predicted"/>
<keyword evidence="1" id="KW-0472">Membrane</keyword>
<sequence>MKLCDLLFFTAAALIGGVLWACSGCGLDAPMLFALAAAIIMGVLILSHSAKKERQDPHGDGKL</sequence>
<keyword evidence="1" id="KW-1133">Transmembrane helix</keyword>
<dbReference type="EMBL" id="FMHG01000001">
    <property type="protein sequence ID" value="SCJ72018.1"/>
    <property type="molecule type" value="Genomic_DNA"/>
</dbReference>